<dbReference type="AlphaFoldDB" id="A0A9N9K494"/>
<organism evidence="2 3">
    <name type="scientific">Cetraspora pellucida</name>
    <dbReference type="NCBI Taxonomy" id="1433469"/>
    <lineage>
        <taxon>Eukaryota</taxon>
        <taxon>Fungi</taxon>
        <taxon>Fungi incertae sedis</taxon>
        <taxon>Mucoromycota</taxon>
        <taxon>Glomeromycotina</taxon>
        <taxon>Glomeromycetes</taxon>
        <taxon>Diversisporales</taxon>
        <taxon>Gigasporaceae</taxon>
        <taxon>Cetraspora</taxon>
    </lineage>
</organism>
<name>A0A9N9K494_9GLOM</name>
<feature type="region of interest" description="Disordered" evidence="1">
    <location>
        <begin position="81"/>
        <end position="114"/>
    </location>
</feature>
<feature type="compositionally biased region" description="Low complexity" evidence="1">
    <location>
        <begin position="94"/>
        <end position="105"/>
    </location>
</feature>
<keyword evidence="3" id="KW-1185">Reference proteome</keyword>
<comment type="caution">
    <text evidence="2">The sequence shown here is derived from an EMBL/GenBank/DDBJ whole genome shotgun (WGS) entry which is preliminary data.</text>
</comment>
<sequence length="129" mass="14513">MTTLQIKPQQKKAKLSSLKEKTFVLLPETKDDAKTTKFLETFNSAEANITEKELQGSKIWEDILLEQTKAFSTITEETNNICQNNNDTADEHVSNQNSQSGNNNQDTDPLPQTTMTKILLPWANAVSKK</sequence>
<evidence type="ECO:0000313" key="3">
    <source>
        <dbReference type="Proteomes" id="UP000789759"/>
    </source>
</evidence>
<proteinExistence type="predicted"/>
<evidence type="ECO:0000313" key="2">
    <source>
        <dbReference type="EMBL" id="CAG8808128.1"/>
    </source>
</evidence>
<protein>
    <submittedName>
        <fullName evidence="2">24044_t:CDS:1</fullName>
    </submittedName>
</protein>
<evidence type="ECO:0000256" key="1">
    <source>
        <dbReference type="SAM" id="MobiDB-lite"/>
    </source>
</evidence>
<reference evidence="2" key="1">
    <citation type="submission" date="2021-06" db="EMBL/GenBank/DDBJ databases">
        <authorList>
            <person name="Kallberg Y."/>
            <person name="Tangrot J."/>
            <person name="Rosling A."/>
        </authorList>
    </citation>
    <scope>NUCLEOTIDE SEQUENCE</scope>
    <source>
        <strain evidence="2">FL966</strain>
    </source>
</reference>
<accession>A0A9N9K494</accession>
<gene>
    <name evidence="2" type="ORF">CPELLU_LOCUS18357</name>
</gene>
<dbReference type="EMBL" id="CAJVQA010036178">
    <property type="protein sequence ID" value="CAG8808128.1"/>
    <property type="molecule type" value="Genomic_DNA"/>
</dbReference>
<dbReference type="Proteomes" id="UP000789759">
    <property type="component" value="Unassembled WGS sequence"/>
</dbReference>